<dbReference type="EMBL" id="SOYY01000007">
    <property type="protein sequence ID" value="KAA0718828.1"/>
    <property type="molecule type" value="Genomic_DNA"/>
</dbReference>
<evidence type="ECO:0000256" key="6">
    <source>
        <dbReference type="SAM" id="MobiDB-lite"/>
    </source>
</evidence>
<dbReference type="GO" id="GO:0005739">
    <property type="term" value="C:mitochondrion"/>
    <property type="evidence" value="ECO:0007669"/>
    <property type="project" value="UniProtKB-SubCell"/>
</dbReference>
<dbReference type="GO" id="GO:0031122">
    <property type="term" value="P:cytoplasmic microtubule organization"/>
    <property type="evidence" value="ECO:0007669"/>
    <property type="project" value="TreeGrafter"/>
</dbReference>
<dbReference type="Pfam" id="PF04588">
    <property type="entry name" value="HIG_1_N"/>
    <property type="match status" value="1"/>
</dbReference>
<comment type="caution">
    <text evidence="9">The sequence shown here is derived from an EMBL/GenBank/DDBJ whole genome shotgun (WGS) entry which is preliminary data.</text>
</comment>
<dbReference type="AlphaFoldDB" id="A0A5A9PA15"/>
<keyword evidence="10" id="KW-1185">Reference proteome</keyword>
<gene>
    <name evidence="9" type="ORF">E1301_Tti011393</name>
</gene>
<feature type="coiled-coil region" evidence="5">
    <location>
        <begin position="454"/>
        <end position="495"/>
    </location>
</feature>
<keyword evidence="2 7" id="KW-0812">Transmembrane</keyword>
<dbReference type="PROSITE" id="PS51503">
    <property type="entry name" value="HIG1"/>
    <property type="match status" value="1"/>
</dbReference>
<organism evidence="9 10">
    <name type="scientific">Triplophysa tibetana</name>
    <dbReference type="NCBI Taxonomy" id="1572043"/>
    <lineage>
        <taxon>Eukaryota</taxon>
        <taxon>Metazoa</taxon>
        <taxon>Chordata</taxon>
        <taxon>Craniata</taxon>
        <taxon>Vertebrata</taxon>
        <taxon>Euteleostomi</taxon>
        <taxon>Actinopterygii</taxon>
        <taxon>Neopterygii</taxon>
        <taxon>Teleostei</taxon>
        <taxon>Ostariophysi</taxon>
        <taxon>Cypriniformes</taxon>
        <taxon>Nemacheilidae</taxon>
        <taxon>Triplophysa</taxon>
    </lineage>
</organism>
<evidence type="ECO:0000256" key="3">
    <source>
        <dbReference type="ARBA" id="ARBA00022989"/>
    </source>
</evidence>
<evidence type="ECO:0000256" key="2">
    <source>
        <dbReference type="ARBA" id="ARBA00022692"/>
    </source>
</evidence>
<proteinExistence type="predicted"/>
<evidence type="ECO:0000256" key="1">
    <source>
        <dbReference type="ARBA" id="ARBA00004173"/>
    </source>
</evidence>
<dbReference type="Gene3D" id="6.10.140.1320">
    <property type="match status" value="1"/>
</dbReference>
<feature type="region of interest" description="Disordered" evidence="6">
    <location>
        <begin position="598"/>
        <end position="619"/>
    </location>
</feature>
<feature type="domain" description="HIG1" evidence="8">
    <location>
        <begin position="1"/>
        <end position="86"/>
    </location>
</feature>
<feature type="coiled-coil region" evidence="5">
    <location>
        <begin position="200"/>
        <end position="273"/>
    </location>
</feature>
<dbReference type="Proteomes" id="UP000324632">
    <property type="component" value="Chromosome 7"/>
</dbReference>
<evidence type="ECO:0000256" key="5">
    <source>
        <dbReference type="SAM" id="Coils"/>
    </source>
</evidence>
<dbReference type="InterPro" id="IPR007667">
    <property type="entry name" value="Hypoxia_induced_domain"/>
</dbReference>
<name>A0A5A9PA15_9TELE</name>
<dbReference type="PANTHER" id="PTHR31935">
    <property type="entry name" value="COILED-COIL DOMAIN-CONTAINING PROTEIN 13"/>
    <property type="match status" value="1"/>
</dbReference>
<dbReference type="GO" id="GO:1905515">
    <property type="term" value="P:non-motile cilium assembly"/>
    <property type="evidence" value="ECO:0007669"/>
    <property type="project" value="TreeGrafter"/>
</dbReference>
<accession>A0A5A9PA15</accession>
<protein>
    <submittedName>
        <fullName evidence="9">Coiled-coil domain-containing protein 13</fullName>
    </submittedName>
</protein>
<evidence type="ECO:0000259" key="8">
    <source>
        <dbReference type="PROSITE" id="PS51503"/>
    </source>
</evidence>
<evidence type="ECO:0000313" key="10">
    <source>
        <dbReference type="Proteomes" id="UP000324632"/>
    </source>
</evidence>
<feature type="coiled-coil region" evidence="5">
    <location>
        <begin position="136"/>
        <end position="163"/>
    </location>
</feature>
<feature type="transmembrane region" description="Helical" evidence="7">
    <location>
        <begin position="22"/>
        <end position="39"/>
    </location>
</feature>
<feature type="coiled-coil region" evidence="5">
    <location>
        <begin position="301"/>
        <end position="328"/>
    </location>
</feature>
<keyword evidence="3 7" id="KW-1133">Transmembrane helix</keyword>
<evidence type="ECO:0000256" key="4">
    <source>
        <dbReference type="ARBA" id="ARBA00023136"/>
    </source>
</evidence>
<evidence type="ECO:0000313" key="9">
    <source>
        <dbReference type="EMBL" id="KAA0718828.1"/>
    </source>
</evidence>
<keyword evidence="4 7" id="KW-0472">Membrane</keyword>
<keyword evidence="5" id="KW-0175">Coiled coil</keyword>
<dbReference type="PANTHER" id="PTHR31935:SF1">
    <property type="entry name" value="COILED-COIL DOMAIN-CONTAINING PROTEIN 13"/>
    <property type="match status" value="1"/>
</dbReference>
<sequence length="697" mass="80734">MTTVEYEDNESKFIRKAKENPFVPIGMTGFFAIVAYRLYKLKSRGDMKMSVHLIHMRVAAQGFVVGAMTLVMNGDTDQIKEHLRLQFQALQEQQVQRIQKRLETRNDLLKENTGSNDLDNMNLKEDDDDMMDLVNARLIQNENEELHEQLRELRDENGRLHKLLGEKDFEIKHLKKKREEERLALAGTAGMAGEAAATKIVELSKKNREMAAELEREKTRNKLANNRVKQLEKENSPVDKSLPEKLSAAQLKLSEYRNQIQVLKQELKMAHKVLSCEVGEDVNIPQILYNPGGWRGRSQQILALQNRVRDLEQQLTSQRKQLGDYSLEEEIMGLGGLQKTQDRNICHIRNIEKERKGTLEKLTTDYEVLLEENSDVKKKLEGSKARNNVLSTEVKALKSQISTLVEKGRHDDELVDALLKQQTQWQAMLGHMSQKGSQRDEVQMGLERQFHIEAQQHNSLIQQLKHMVSEKEKKVKELEQEIQQLVIKKHKEGESENKMCPNGRQLTSQQEIRRESNFNSCSDCAVKVPSLQAQCSEYKTLYQAASVERDRLLELTKLQQNREEEMKLQWEEAKHKFKQELQRSVVLEQQLERAKLDSRKEFSRPATNGSRTGSSVSSLSLPEKYEGLFPRSPTDVFRDDELHELKSRLALQLEENEALRTTLRNTLKEKKEGLQFYKDMMEPAKQSFQQAHRIQGT</sequence>
<dbReference type="GO" id="GO:0034451">
    <property type="term" value="C:centriolar satellite"/>
    <property type="evidence" value="ECO:0007669"/>
    <property type="project" value="TreeGrafter"/>
</dbReference>
<comment type="subcellular location">
    <subcellularLocation>
        <location evidence="1">Mitochondrion</location>
    </subcellularLocation>
</comment>
<dbReference type="InterPro" id="IPR038929">
    <property type="entry name" value="CCDC13"/>
</dbReference>
<reference evidence="9 10" key="1">
    <citation type="journal article" date="2019" name="Mol. Ecol. Resour.">
        <title>Chromosome-level genome assembly of Triplophysa tibetana, a fish adapted to the harsh high-altitude environment of the Tibetan Plateau.</title>
        <authorList>
            <person name="Yang X."/>
            <person name="Liu H."/>
            <person name="Ma Z."/>
            <person name="Zou Y."/>
            <person name="Zou M."/>
            <person name="Mao Y."/>
            <person name="Li X."/>
            <person name="Wang H."/>
            <person name="Chen T."/>
            <person name="Wang W."/>
            <person name="Yang R."/>
        </authorList>
    </citation>
    <scope>NUCLEOTIDE SEQUENCE [LARGE SCALE GENOMIC DNA]</scope>
    <source>
        <strain evidence="9">TTIB1903HZAU</strain>
        <tissue evidence="9">Muscle</tissue>
    </source>
</reference>
<evidence type="ECO:0000256" key="7">
    <source>
        <dbReference type="SAM" id="Phobius"/>
    </source>
</evidence>